<feature type="region of interest" description="Disordered" evidence="3">
    <location>
        <begin position="1163"/>
        <end position="1189"/>
    </location>
</feature>
<keyword evidence="5" id="KW-1185">Reference proteome</keyword>
<sequence length="1282" mass="133137">MPSGIPTLAASRRQLARHPKRVKKQGMSRLVCYLSQAIAAHDPGKQSSLEDGLWAVAYPTWSDAPGRGMLRDAGVLDCLVDILRAEQGTFSGLAVQRAAQAVEQFVRLDWAASCRLFDLGIIRRLVDLLDLGPNQIATEAAIRTLHMYAAQMHSIKDLIVASGAVKVLVKLMQDAFVAHNYLILKEVAWVFICLADTDELCKDALREGGAIEQLDQAIAHSSGGHLYRGTSLPSDAVAEEGPRDDEDDLCIDVDYFCRRSQRRDWSAASTEMLVRVLGAGPCLLEARKEAAGALRALAAGNKLAKEFSMHAGVLQNVMQLLMSSAGGQGTGSGQRSLAWEAAEILSVLTDDNPDQQAAISKAGVVQGLVTVLKGLLEDPAASRTSMPLPSSTTPKALASIRVAAEPASPATAATPGSSSAAVHAAASPATPTRVGPSLPLHIHNTPGPPGSPACPIKRTDAEASDQDVTLSDHASPAQIPVIQEPQEDPADLPNSSHLGAEAGSRGLARTQSEQLRSPTKRQISMLSALKEAPIKDARPAVQRPLGLIKAAASTLLNLVDHSSANQDTVRSLGGLTLATDLLRLALDLGLERGLVAVAAGLVRALADGSPANQSALGEAGTVALLLEVLKAAAQSSSSEATAAKHRAIWALQSLVDESPMNQAALREAGGLQLLVEQLALRAQAGAGPVIEEDLQAYYAEDPGRLAADVESATAASWALGTAVAEDRASQDLLRDVGGMLPLLTLLRDCREGKARMGVLWALGNLVKGNPACQAAVMHNDGIILLVSLFEKGPLAREAEGAAWTLHNVVEGNPRCKEAAREAGAIPALVRLLGGGPDSVVTECAARTLHALAEDNPLNQDEICVAGSLEPLVMILGSGSDKLGAKSAALAIGSLVKRHPINQNAVRRAGGVGFLVNLLRAGPMNRAAVYAAHAIGHLVAENRINQDAVHDAGGVELMVRLLKGGLGLGIETRTSLAATRAIAALTDGHPSNKAAAMAAGAGEALAQCLARMALVSGDLAAHLVLLETAAHACTAIANLSSGSPPAQDAFRTMGCAELLVRLLAGPSMMVVQEASRGLASLAAGCPSNQAAVANAGGVEFLVGVLQHQTQDDAESMQAAASILHAILVATNPANHEVRKRAVDPAGPPDPSDTEEAQAEATANGMLGNGLSSDPHRFAESGAAADRGEPEKPLHDAGFAFVAMFLQEGSTRAVKEQAASALFQLAQGNPANRRAIYELAAAGVIPLAEQLVHFQDRLRSAASNKPSILHLLANCGQAFGGFAA</sequence>
<dbReference type="InterPro" id="IPR016024">
    <property type="entry name" value="ARM-type_fold"/>
</dbReference>
<feature type="compositionally biased region" description="Polar residues" evidence="3">
    <location>
        <begin position="509"/>
        <end position="521"/>
    </location>
</feature>
<evidence type="ECO:0000256" key="3">
    <source>
        <dbReference type="SAM" id="MobiDB-lite"/>
    </source>
</evidence>
<dbReference type="PROSITE" id="PS50176">
    <property type="entry name" value="ARM_REPEAT"/>
    <property type="match status" value="1"/>
</dbReference>
<feature type="repeat" description="ARM" evidence="2">
    <location>
        <begin position="823"/>
        <end position="855"/>
    </location>
</feature>
<dbReference type="InterPro" id="IPR000225">
    <property type="entry name" value="Armadillo"/>
</dbReference>
<organism evidence="4 5">
    <name type="scientific">[Myrmecia] bisecta</name>
    <dbReference type="NCBI Taxonomy" id="41462"/>
    <lineage>
        <taxon>Eukaryota</taxon>
        <taxon>Viridiplantae</taxon>
        <taxon>Chlorophyta</taxon>
        <taxon>core chlorophytes</taxon>
        <taxon>Trebouxiophyceae</taxon>
        <taxon>Trebouxiales</taxon>
        <taxon>Trebouxiaceae</taxon>
        <taxon>Myrmecia</taxon>
    </lineage>
</organism>
<dbReference type="EMBL" id="JALJOR010000003">
    <property type="protein sequence ID" value="KAK9819836.1"/>
    <property type="molecule type" value="Genomic_DNA"/>
</dbReference>
<reference evidence="4 5" key="1">
    <citation type="journal article" date="2024" name="Nat. Commun.">
        <title>Phylogenomics reveals the evolutionary origins of lichenization in chlorophyte algae.</title>
        <authorList>
            <person name="Puginier C."/>
            <person name="Libourel C."/>
            <person name="Otte J."/>
            <person name="Skaloud P."/>
            <person name="Haon M."/>
            <person name="Grisel S."/>
            <person name="Petersen M."/>
            <person name="Berrin J.G."/>
            <person name="Delaux P.M."/>
            <person name="Dal Grande F."/>
            <person name="Keller J."/>
        </authorList>
    </citation>
    <scope>NUCLEOTIDE SEQUENCE [LARGE SCALE GENOMIC DNA]</scope>
    <source>
        <strain evidence="4 5">SAG 2043</strain>
    </source>
</reference>
<feature type="region of interest" description="Disordered" evidence="3">
    <location>
        <begin position="1138"/>
        <end position="1157"/>
    </location>
</feature>
<feature type="region of interest" description="Disordered" evidence="3">
    <location>
        <begin position="408"/>
        <end position="472"/>
    </location>
</feature>
<dbReference type="SUPFAM" id="SSF48371">
    <property type="entry name" value="ARM repeat"/>
    <property type="match status" value="3"/>
</dbReference>
<dbReference type="Gene3D" id="1.25.10.10">
    <property type="entry name" value="Leucine-rich Repeat Variant"/>
    <property type="match status" value="7"/>
</dbReference>
<evidence type="ECO:0000313" key="5">
    <source>
        <dbReference type="Proteomes" id="UP001489004"/>
    </source>
</evidence>
<dbReference type="PANTHER" id="PTHR23315">
    <property type="entry name" value="U BOX DOMAIN-CONTAINING"/>
    <property type="match status" value="1"/>
</dbReference>
<feature type="region of interest" description="Disordered" evidence="3">
    <location>
        <begin position="486"/>
        <end position="521"/>
    </location>
</feature>
<evidence type="ECO:0000256" key="2">
    <source>
        <dbReference type="PROSITE-ProRule" id="PRU00259"/>
    </source>
</evidence>
<dbReference type="Pfam" id="PF00514">
    <property type="entry name" value="Arm"/>
    <property type="match status" value="1"/>
</dbReference>
<keyword evidence="1" id="KW-0833">Ubl conjugation pathway</keyword>
<dbReference type="SMART" id="SM00185">
    <property type="entry name" value="ARM"/>
    <property type="match status" value="15"/>
</dbReference>
<feature type="compositionally biased region" description="Low complexity" evidence="3">
    <location>
        <begin position="408"/>
        <end position="429"/>
    </location>
</feature>
<accession>A0AAW1QEK2</accession>
<dbReference type="PANTHER" id="PTHR23315:SF7">
    <property type="entry name" value="U-BOX DOMAIN-CONTAINING PROTEIN 4"/>
    <property type="match status" value="1"/>
</dbReference>
<dbReference type="Proteomes" id="UP001489004">
    <property type="component" value="Unassembled WGS sequence"/>
</dbReference>
<dbReference type="InterPro" id="IPR011989">
    <property type="entry name" value="ARM-like"/>
</dbReference>
<proteinExistence type="predicted"/>
<name>A0AAW1QEK2_9CHLO</name>
<protein>
    <submittedName>
        <fullName evidence="4">Uncharacterized protein</fullName>
    </submittedName>
</protein>
<comment type="caution">
    <text evidence="4">The sequence shown here is derived from an EMBL/GenBank/DDBJ whole genome shotgun (WGS) entry which is preliminary data.</text>
</comment>
<gene>
    <name evidence="4" type="ORF">WJX72_003008</name>
</gene>
<evidence type="ECO:0000256" key="1">
    <source>
        <dbReference type="ARBA" id="ARBA00022786"/>
    </source>
</evidence>
<evidence type="ECO:0000313" key="4">
    <source>
        <dbReference type="EMBL" id="KAK9819836.1"/>
    </source>
</evidence>